<dbReference type="AlphaFoldDB" id="A0A0V0R4P7"/>
<feature type="transmembrane region" description="Helical" evidence="2">
    <location>
        <begin position="21"/>
        <end position="43"/>
    </location>
</feature>
<dbReference type="OMA" id="GDQAYVM"/>
<feature type="binding site" evidence="1">
    <location>
        <position position="324"/>
    </location>
    <ligand>
        <name>Mg(2+)</name>
        <dbReference type="ChEBI" id="CHEBI:18420"/>
        <label>1</label>
    </ligand>
</feature>
<dbReference type="EMBL" id="LDAU01000049">
    <property type="protein sequence ID" value="KRX09458.1"/>
    <property type="molecule type" value="Genomic_DNA"/>
</dbReference>
<keyword evidence="4" id="KW-1185">Reference proteome</keyword>
<dbReference type="InterPro" id="IPR005502">
    <property type="entry name" value="Ribosyl_crysJ1"/>
</dbReference>
<dbReference type="GO" id="GO:0046872">
    <property type="term" value="F:metal ion binding"/>
    <property type="evidence" value="ECO:0007669"/>
    <property type="project" value="UniProtKB-KW"/>
</dbReference>
<dbReference type="OrthoDB" id="524326at2759"/>
<dbReference type="InterPro" id="IPR036705">
    <property type="entry name" value="Ribosyl_crysJ1_sf"/>
</dbReference>
<proteinExistence type="predicted"/>
<comment type="caution">
    <text evidence="3">The sequence shown here is derived from an EMBL/GenBank/DDBJ whole genome shotgun (WGS) entry which is preliminary data.</text>
</comment>
<dbReference type="Gene3D" id="1.10.4080.10">
    <property type="entry name" value="ADP-ribosylation/Crystallin J1"/>
    <property type="match status" value="1"/>
</dbReference>
<dbReference type="PANTHER" id="PTHR16222">
    <property type="entry name" value="ADP-RIBOSYLGLYCOHYDROLASE"/>
    <property type="match status" value="1"/>
</dbReference>
<evidence type="ECO:0000256" key="2">
    <source>
        <dbReference type="SAM" id="Phobius"/>
    </source>
</evidence>
<dbReference type="SUPFAM" id="SSF101478">
    <property type="entry name" value="ADP-ribosylglycohydrolase"/>
    <property type="match status" value="1"/>
</dbReference>
<organism evidence="3 4">
    <name type="scientific">Pseudocohnilembus persalinus</name>
    <name type="common">Ciliate</name>
    <dbReference type="NCBI Taxonomy" id="266149"/>
    <lineage>
        <taxon>Eukaryota</taxon>
        <taxon>Sar</taxon>
        <taxon>Alveolata</taxon>
        <taxon>Ciliophora</taxon>
        <taxon>Intramacronucleata</taxon>
        <taxon>Oligohymenophorea</taxon>
        <taxon>Scuticociliatia</taxon>
        <taxon>Philasterida</taxon>
        <taxon>Pseudocohnilembidae</taxon>
        <taxon>Pseudocohnilembus</taxon>
    </lineage>
</organism>
<protein>
    <submittedName>
        <fullName evidence="3">ADP-ribosylation/Crystallin J1</fullName>
    </submittedName>
</protein>
<sequence length="365" mass="40592">MDLTIKETLAGFKLLSKQKQVAIAGILGGLLAETASTPLHWIYKREVLENILGDKNPEFFAQNKNPFYTVEKGHHSPYGDLLITGIQAVSNYSNNPQKKDYVATLVNNFAPQSCPYQVAYKNRLAYKEKLTQNKGAWEVPVQGPWLNSSMLTFLNNIDKNKEQQQQDLGDQKLMDSDGFCLALPQILNFLGKSSALGQDQSLLIYDVIKILNCNQDNIAFNTVQIKILESVFQQAIDGKFNLDKIIFTAKNGSANTQVLQAVTAVMSRASEDFINSVETYGKACPNPGNFSSCLHLIIQAFKDDKINFVEGVRKNIMAGGDNCSRAVFIGAVLGMKDGLQGIPEEWIEQVHNHKAILKEIQNIFI</sequence>
<dbReference type="Proteomes" id="UP000054937">
    <property type="component" value="Unassembled WGS sequence"/>
</dbReference>
<dbReference type="InterPro" id="IPR050792">
    <property type="entry name" value="ADP-ribosylglycohydrolase"/>
</dbReference>
<keyword evidence="2" id="KW-1133">Transmembrane helix</keyword>
<keyword evidence="2" id="KW-0812">Transmembrane</keyword>
<feature type="binding site" evidence="1">
    <location>
        <position position="321"/>
    </location>
    <ligand>
        <name>Mg(2+)</name>
        <dbReference type="ChEBI" id="CHEBI:18420"/>
        <label>1</label>
    </ligand>
</feature>
<reference evidence="3 4" key="1">
    <citation type="journal article" date="2015" name="Sci. Rep.">
        <title>Genome of the facultative scuticociliatosis pathogen Pseudocohnilembus persalinus provides insight into its virulence through horizontal gene transfer.</title>
        <authorList>
            <person name="Xiong J."/>
            <person name="Wang G."/>
            <person name="Cheng J."/>
            <person name="Tian M."/>
            <person name="Pan X."/>
            <person name="Warren A."/>
            <person name="Jiang C."/>
            <person name="Yuan D."/>
            <person name="Miao W."/>
        </authorList>
    </citation>
    <scope>NUCLEOTIDE SEQUENCE [LARGE SCALE GENOMIC DNA]</scope>
    <source>
        <strain evidence="3">36N120E</strain>
    </source>
</reference>
<gene>
    <name evidence="3" type="ORF">PPERSA_00737</name>
</gene>
<keyword evidence="2" id="KW-0472">Membrane</keyword>
<dbReference type="InParanoid" id="A0A0V0R4P7"/>
<comment type="cofactor">
    <cofactor evidence="1">
        <name>Mg(2+)</name>
        <dbReference type="ChEBI" id="CHEBI:18420"/>
    </cofactor>
    <text evidence="1">Binds 2 magnesium ions per subunit.</text>
</comment>
<evidence type="ECO:0000313" key="4">
    <source>
        <dbReference type="Proteomes" id="UP000054937"/>
    </source>
</evidence>
<dbReference type="PANTHER" id="PTHR16222:SF17">
    <property type="entry name" value="SELENOPROTEIN J"/>
    <property type="match status" value="1"/>
</dbReference>
<name>A0A0V0R4P7_PSEPJ</name>
<keyword evidence="1" id="KW-0460">Magnesium</keyword>
<accession>A0A0V0R4P7</accession>
<keyword evidence="1" id="KW-0479">Metal-binding</keyword>
<evidence type="ECO:0000256" key="1">
    <source>
        <dbReference type="PIRSR" id="PIRSR605502-1"/>
    </source>
</evidence>
<evidence type="ECO:0000313" key="3">
    <source>
        <dbReference type="EMBL" id="KRX09458.1"/>
    </source>
</evidence>
<dbReference type="Pfam" id="PF03747">
    <property type="entry name" value="ADP_ribosyl_GH"/>
    <property type="match status" value="1"/>
</dbReference>